<organism evidence="1 2">
    <name type="scientific">Methylobacterium trifolii</name>
    <dbReference type="NCBI Taxonomy" id="1003092"/>
    <lineage>
        <taxon>Bacteria</taxon>
        <taxon>Pseudomonadati</taxon>
        <taxon>Pseudomonadota</taxon>
        <taxon>Alphaproteobacteria</taxon>
        <taxon>Hyphomicrobiales</taxon>
        <taxon>Methylobacteriaceae</taxon>
        <taxon>Methylobacterium</taxon>
    </lineage>
</organism>
<evidence type="ECO:0000313" key="1">
    <source>
        <dbReference type="EMBL" id="GJE62681.1"/>
    </source>
</evidence>
<dbReference type="Proteomes" id="UP001055057">
    <property type="component" value="Unassembled WGS sequence"/>
</dbReference>
<proteinExistence type="predicted"/>
<dbReference type="EMBL" id="BPRB01000374">
    <property type="protein sequence ID" value="GJE62681.1"/>
    <property type="molecule type" value="Genomic_DNA"/>
</dbReference>
<dbReference type="RefSeq" id="WP_238185318.1">
    <property type="nucleotide sequence ID" value="NZ_BPRB01000374.1"/>
</dbReference>
<evidence type="ECO:0000313" key="2">
    <source>
        <dbReference type="Proteomes" id="UP001055057"/>
    </source>
</evidence>
<protein>
    <submittedName>
        <fullName evidence="1">Uncharacterized protein</fullName>
    </submittedName>
</protein>
<keyword evidence="2" id="KW-1185">Reference proteome</keyword>
<accession>A0ABQ4U5W9</accession>
<name>A0ABQ4U5W9_9HYPH</name>
<reference evidence="1" key="2">
    <citation type="submission" date="2021-08" db="EMBL/GenBank/DDBJ databases">
        <authorList>
            <person name="Tani A."/>
            <person name="Ola A."/>
            <person name="Ogura Y."/>
            <person name="Katsura K."/>
            <person name="Hayashi T."/>
        </authorList>
    </citation>
    <scope>NUCLEOTIDE SEQUENCE</scope>
    <source>
        <strain evidence="1">DSM 23632</strain>
    </source>
</reference>
<comment type="caution">
    <text evidence="1">The sequence shown here is derived from an EMBL/GenBank/DDBJ whole genome shotgun (WGS) entry which is preliminary data.</text>
</comment>
<gene>
    <name evidence="1" type="ORF">MPOCJGCO_4815</name>
</gene>
<reference evidence="1" key="1">
    <citation type="journal article" date="2021" name="Front. Microbiol.">
        <title>Comprehensive Comparative Genomics and Phenotyping of Methylobacterium Species.</title>
        <authorList>
            <person name="Alessa O."/>
            <person name="Ogura Y."/>
            <person name="Fujitani Y."/>
            <person name="Takami H."/>
            <person name="Hayashi T."/>
            <person name="Sahin N."/>
            <person name="Tani A."/>
        </authorList>
    </citation>
    <scope>NUCLEOTIDE SEQUENCE</scope>
    <source>
        <strain evidence="1">DSM 23632</strain>
    </source>
</reference>
<sequence>MDNRDEFKRLLAPARAGAGAMDAADERWKEALAAAEAVPVEDRRLFRLFAKAATNMLPCPLNATVARIADTQSPGRALGMISFLEQSGRIAMRVGFRNLRVVAIPSLGWQTLPAI</sequence>